<dbReference type="AlphaFoldDB" id="A0AAD3T231"/>
<comment type="caution">
    <text evidence="1">The sequence shown here is derived from an EMBL/GenBank/DDBJ whole genome shotgun (WGS) entry which is preliminary data.</text>
</comment>
<evidence type="ECO:0000313" key="1">
    <source>
        <dbReference type="EMBL" id="GMH21322.1"/>
    </source>
</evidence>
<accession>A0AAD3T231</accession>
<organism evidence="1 2">
    <name type="scientific">Nepenthes gracilis</name>
    <name type="common">Slender pitcher plant</name>
    <dbReference type="NCBI Taxonomy" id="150966"/>
    <lineage>
        <taxon>Eukaryota</taxon>
        <taxon>Viridiplantae</taxon>
        <taxon>Streptophyta</taxon>
        <taxon>Embryophyta</taxon>
        <taxon>Tracheophyta</taxon>
        <taxon>Spermatophyta</taxon>
        <taxon>Magnoliopsida</taxon>
        <taxon>eudicotyledons</taxon>
        <taxon>Gunneridae</taxon>
        <taxon>Pentapetalae</taxon>
        <taxon>Caryophyllales</taxon>
        <taxon>Nepenthaceae</taxon>
        <taxon>Nepenthes</taxon>
    </lineage>
</organism>
<protein>
    <submittedName>
        <fullName evidence="1">Uncharacterized protein</fullName>
    </submittedName>
</protein>
<name>A0AAD3T231_NEPGR</name>
<dbReference type="EMBL" id="BSYO01000023">
    <property type="protein sequence ID" value="GMH21322.1"/>
    <property type="molecule type" value="Genomic_DNA"/>
</dbReference>
<sequence length="198" mass="21073">MVVDVVVDYQWRPGHKVNGRSTTQKSSNKVTLAHQDVAPLNLTPDYSSEGKGPFSYMEGLNAVDNPQCVNLGNVESFSLELEASDAKHKVPMERALPPELAKEGPVDKSSKNSAVQQAGAIDCKAVIRPGVAGELKDIVQRPELLLCVIAHWHCCIAVGPGVEDAPGVLAGCGSVVVFSLQECDAAVGSYCWEMGLCL</sequence>
<reference evidence="1" key="1">
    <citation type="submission" date="2023-05" db="EMBL/GenBank/DDBJ databases">
        <title>Nepenthes gracilis genome sequencing.</title>
        <authorList>
            <person name="Fukushima K."/>
        </authorList>
    </citation>
    <scope>NUCLEOTIDE SEQUENCE</scope>
    <source>
        <strain evidence="1">SING2019-196</strain>
    </source>
</reference>
<proteinExistence type="predicted"/>
<evidence type="ECO:0000313" key="2">
    <source>
        <dbReference type="Proteomes" id="UP001279734"/>
    </source>
</evidence>
<dbReference type="Proteomes" id="UP001279734">
    <property type="component" value="Unassembled WGS sequence"/>
</dbReference>
<keyword evidence="2" id="KW-1185">Reference proteome</keyword>
<gene>
    <name evidence="1" type="ORF">Nepgr_023164</name>
</gene>